<dbReference type="GO" id="GO:0005634">
    <property type="term" value="C:nucleus"/>
    <property type="evidence" value="ECO:0007669"/>
    <property type="project" value="TreeGrafter"/>
</dbReference>
<evidence type="ECO:0000313" key="2">
    <source>
        <dbReference type="RefSeq" id="XP_042634083.1"/>
    </source>
</evidence>
<feature type="signal peptide" evidence="1">
    <location>
        <begin position="1"/>
        <end position="20"/>
    </location>
</feature>
<reference evidence="2" key="1">
    <citation type="submission" date="2025-08" db="UniProtKB">
        <authorList>
            <consortium name="RefSeq"/>
        </authorList>
    </citation>
    <scope>IDENTIFICATION</scope>
    <source>
        <tissue evidence="2">Muscle</tissue>
    </source>
</reference>
<dbReference type="GO" id="GO:0007094">
    <property type="term" value="P:mitotic spindle assembly checkpoint signaling"/>
    <property type="evidence" value="ECO:0007669"/>
    <property type="project" value="InterPro"/>
</dbReference>
<sequence>MAFVLMRVYHLISCICVCSGITALDFSNSVDLRLQTDVTSARALPSAQKYIQQGLLSPSASPYQVDLISVAEIVHMLLFDRPMKVTQENSAWSLDEGSGSQHCSPVEPLWKNFFHMILNPEEKSSELVLSELISNVRNSL</sequence>
<keyword evidence="1" id="KW-0732">Signal</keyword>
<organism evidence="2">
    <name type="scientific">Cyprinus carpio</name>
    <name type="common">Common carp</name>
    <dbReference type="NCBI Taxonomy" id="7962"/>
    <lineage>
        <taxon>Eukaryota</taxon>
        <taxon>Metazoa</taxon>
        <taxon>Chordata</taxon>
        <taxon>Craniata</taxon>
        <taxon>Vertebrata</taxon>
        <taxon>Euteleostomi</taxon>
        <taxon>Actinopterygii</taxon>
        <taxon>Neopterygii</taxon>
        <taxon>Teleostei</taxon>
        <taxon>Ostariophysi</taxon>
        <taxon>Cypriniformes</taxon>
        <taxon>Cyprinidae</taxon>
        <taxon>Cyprininae</taxon>
        <taxon>Cyprinus</taxon>
    </lineage>
</organism>
<dbReference type="RefSeq" id="XP_042634083.1">
    <property type="nucleotide sequence ID" value="XM_042778149.1"/>
</dbReference>
<dbReference type="InterPro" id="IPR015661">
    <property type="entry name" value="Bub1/Mad3"/>
</dbReference>
<protein>
    <submittedName>
        <fullName evidence="2">Mitotic checkpoint serine/threonine-protein kinase BUB1 beta-like</fullName>
    </submittedName>
</protein>
<dbReference type="GeneID" id="109112083"/>
<name>A0A9Q9Z8P0_CYPCA</name>
<accession>A0A9Q9Z8P0</accession>
<dbReference type="PANTHER" id="PTHR14030">
    <property type="entry name" value="MITOTIC CHECKPOINT SERINE/THREONINE-PROTEIN KINASE BUB1"/>
    <property type="match status" value="1"/>
</dbReference>
<feature type="chain" id="PRO_5040389078" evidence="1">
    <location>
        <begin position="21"/>
        <end position="140"/>
    </location>
</feature>
<dbReference type="GO" id="GO:0004672">
    <property type="term" value="F:protein kinase activity"/>
    <property type="evidence" value="ECO:0007669"/>
    <property type="project" value="TreeGrafter"/>
</dbReference>
<proteinExistence type="predicted"/>
<dbReference type="Proteomes" id="UP001155660">
    <property type="component" value="Chromosome A20"/>
</dbReference>
<gene>
    <name evidence="2" type="primary">LOC109112083</name>
</gene>
<dbReference type="GO" id="GO:0051754">
    <property type="term" value="P:meiotic sister chromatid cohesion, centromeric"/>
    <property type="evidence" value="ECO:0007669"/>
    <property type="project" value="TreeGrafter"/>
</dbReference>
<dbReference type="PANTHER" id="PTHR14030:SF25">
    <property type="entry name" value="MITOTIC CHECKPOINT SERINE_THREONINE-PROTEIN KINASE BUB1 BETA"/>
    <property type="match status" value="1"/>
</dbReference>
<evidence type="ECO:0000256" key="1">
    <source>
        <dbReference type="SAM" id="SignalP"/>
    </source>
</evidence>
<dbReference type="AlphaFoldDB" id="A0A9Q9Z8P0"/>
<dbReference type="KEGG" id="ccar:109112083"/>
<dbReference type="OrthoDB" id="248495at2759"/>